<name>A0A5J4LIS6_9ACTN</name>
<accession>A0A5J4LIS6</accession>
<organism evidence="1 2">
    <name type="scientific">Streptomyces angustmyceticus</name>
    <dbReference type="NCBI Taxonomy" id="285578"/>
    <lineage>
        <taxon>Bacteria</taxon>
        <taxon>Bacillati</taxon>
        <taxon>Actinomycetota</taxon>
        <taxon>Actinomycetes</taxon>
        <taxon>Kitasatosporales</taxon>
        <taxon>Streptomycetaceae</taxon>
        <taxon>Streptomyces</taxon>
    </lineage>
</organism>
<dbReference type="AlphaFoldDB" id="A0A5J4LIS6"/>
<proteinExistence type="predicted"/>
<dbReference type="EMBL" id="BLAG01000010">
    <property type="protein sequence ID" value="GES31490.1"/>
    <property type="molecule type" value="Genomic_DNA"/>
</dbReference>
<dbReference type="Proteomes" id="UP000325598">
    <property type="component" value="Unassembled WGS sequence"/>
</dbReference>
<sequence>MGAASSASAESPIEAAKYACMQGNENMCKAVYEQKPISKNVKNCLIKGAVAGAGAIVIGRINKTAAEKLAKETVAAGATACVAAIV</sequence>
<keyword evidence="2" id="KW-1185">Reference proteome</keyword>
<protein>
    <submittedName>
        <fullName evidence="1">Uncharacterized protein</fullName>
    </submittedName>
</protein>
<evidence type="ECO:0000313" key="2">
    <source>
        <dbReference type="Proteomes" id="UP000325598"/>
    </source>
</evidence>
<evidence type="ECO:0000313" key="1">
    <source>
        <dbReference type="EMBL" id="GES31490.1"/>
    </source>
</evidence>
<gene>
    <name evidence="1" type="ORF">San01_39770</name>
</gene>
<reference evidence="1 2" key="1">
    <citation type="submission" date="2019-10" db="EMBL/GenBank/DDBJ databases">
        <title>Whole genome shotgun sequence of Streptomyces angustmyceticus NBRC 3934.</title>
        <authorList>
            <person name="Hosoyama A."/>
            <person name="Ichikawa N."/>
            <person name="Kimura A."/>
            <person name="Kitahashi Y."/>
            <person name="Komaki H."/>
            <person name="Uohara A."/>
        </authorList>
    </citation>
    <scope>NUCLEOTIDE SEQUENCE [LARGE SCALE GENOMIC DNA]</scope>
    <source>
        <strain evidence="1 2">NBRC 3934</strain>
    </source>
</reference>
<comment type="caution">
    <text evidence="1">The sequence shown here is derived from an EMBL/GenBank/DDBJ whole genome shotgun (WGS) entry which is preliminary data.</text>
</comment>